<reference evidence="2 3" key="1">
    <citation type="submission" date="2020-02" db="EMBL/GenBank/DDBJ databases">
        <authorList>
            <person name="Ferguson B K."/>
        </authorList>
    </citation>
    <scope>NUCLEOTIDE SEQUENCE [LARGE SCALE GENOMIC DNA]</scope>
</reference>
<protein>
    <submittedName>
        <fullName evidence="2">Uncharacterized protein</fullName>
    </submittedName>
</protein>
<feature type="region of interest" description="Disordered" evidence="1">
    <location>
        <begin position="1"/>
        <end position="65"/>
    </location>
</feature>
<feature type="compositionally biased region" description="Basic and acidic residues" evidence="1">
    <location>
        <begin position="22"/>
        <end position="61"/>
    </location>
</feature>
<keyword evidence="3" id="KW-1185">Reference proteome</keyword>
<evidence type="ECO:0000313" key="3">
    <source>
        <dbReference type="Proteomes" id="UP000479190"/>
    </source>
</evidence>
<evidence type="ECO:0000256" key="1">
    <source>
        <dbReference type="SAM" id="MobiDB-lite"/>
    </source>
</evidence>
<organism evidence="2 3">
    <name type="scientific">Trichogramma brassicae</name>
    <dbReference type="NCBI Taxonomy" id="86971"/>
    <lineage>
        <taxon>Eukaryota</taxon>
        <taxon>Metazoa</taxon>
        <taxon>Ecdysozoa</taxon>
        <taxon>Arthropoda</taxon>
        <taxon>Hexapoda</taxon>
        <taxon>Insecta</taxon>
        <taxon>Pterygota</taxon>
        <taxon>Neoptera</taxon>
        <taxon>Endopterygota</taxon>
        <taxon>Hymenoptera</taxon>
        <taxon>Apocrita</taxon>
        <taxon>Proctotrupomorpha</taxon>
        <taxon>Chalcidoidea</taxon>
        <taxon>Trichogrammatidae</taxon>
        <taxon>Trichogramma</taxon>
    </lineage>
</organism>
<accession>A0A6H5HRP2</accession>
<evidence type="ECO:0000313" key="2">
    <source>
        <dbReference type="EMBL" id="CAB0027846.1"/>
    </source>
</evidence>
<name>A0A6H5HRP2_9HYME</name>
<proteinExistence type="predicted"/>
<dbReference type="AlphaFoldDB" id="A0A6H5HRP2"/>
<feature type="region of interest" description="Disordered" evidence="1">
    <location>
        <begin position="320"/>
        <end position="367"/>
    </location>
</feature>
<dbReference type="EMBL" id="CADCXV010000009">
    <property type="protein sequence ID" value="CAB0027846.1"/>
    <property type="molecule type" value="Genomic_DNA"/>
</dbReference>
<dbReference type="Proteomes" id="UP000479190">
    <property type="component" value="Unassembled WGS sequence"/>
</dbReference>
<sequence length="367" mass="40836">MVGAEDKSPLQRRLARRSSASPRRDGQFTVESRRRSEDRTVSEVAPARETRRDPRTSRDRLPGVPARMSVPETWVQATSRLSTPVGRFLRKLVREVTLLPRETVAEKLCAMHINHKGIDAVIRDRLVRAEAKIEFPDEAIPWSELYDEVPDAVAFEKVGERVLCTEAKKDLYDEITSMKTSDLEPKEDQWAQDLQKTLDTARQIDQSSAEQHTPVSTKDVRTLTTCSATTTMTRTAPTATGTTLGPFSTTTAWALSAAGRLSLPPMWQPVKEIAAAAISTPATPTSGMFPGLPPSYMNWPQLMPMAPISRSAIDAAFGAPSWETTEKDKQRPHQEVPAQLPSRKYDFQTKRIPTKVESPSDKSLSTI</sequence>
<feature type="compositionally biased region" description="Basic and acidic residues" evidence="1">
    <location>
        <begin position="324"/>
        <end position="334"/>
    </location>
</feature>
<gene>
    <name evidence="2" type="ORF">TBRA_LOCUS76</name>
</gene>